<keyword evidence="2" id="KW-0614">Plasmid</keyword>
<evidence type="ECO:0000259" key="1">
    <source>
        <dbReference type="Pfam" id="PF03167"/>
    </source>
</evidence>
<proteinExistence type="predicted"/>
<evidence type="ECO:0000313" key="2">
    <source>
        <dbReference type="EMBL" id="AJZ56061.1"/>
    </source>
</evidence>
<gene>
    <name evidence="2" type="ORF">OI25_7898</name>
</gene>
<protein>
    <submittedName>
        <fullName evidence="2">Uracil DNA glycosylase superfamily protein</fullName>
    </submittedName>
</protein>
<dbReference type="Pfam" id="PF03167">
    <property type="entry name" value="UDG"/>
    <property type="match status" value="1"/>
</dbReference>
<sequence>MLTRSAHMYQDGANDQRRAWFAPEKDSRVSISEARRALLYSPPVRALNEWVESRCSAGRKLPYFDPMDGGIYASILILLESPARDSSWPRFVSRDNPGPAQKNLKRFLDQACLAREQTILWNLYPWLPDLDSPARAISRSKITEGTTILKEVMDQLPHLRAVVLAGRVAQKASPEIARHRRELKLFTMSHPSPLSVCRHPDVAKHIVATLSRAAGVTGSRG</sequence>
<name>A0AAU8T724_9BURK</name>
<feature type="domain" description="Uracil-DNA glycosylase-like" evidence="1">
    <location>
        <begin position="98"/>
        <end position="201"/>
    </location>
</feature>
<dbReference type="CDD" id="cd10035">
    <property type="entry name" value="UDG_like"/>
    <property type="match status" value="1"/>
</dbReference>
<reference evidence="2 3" key="1">
    <citation type="journal article" date="2015" name="Genome Announc.">
        <title>Complete genome sequences for 59 burkholderia isolates, both pathogenic and near neighbor.</title>
        <authorList>
            <person name="Johnson S.L."/>
            <person name="Bishop-Lilly K.A."/>
            <person name="Ladner J.T."/>
            <person name="Daligault H.E."/>
            <person name="Davenport K.W."/>
            <person name="Jaissle J."/>
            <person name="Frey K.G."/>
            <person name="Koroleva G.I."/>
            <person name="Bruce D.C."/>
            <person name="Coyne S.R."/>
            <person name="Broomall S.M."/>
            <person name="Li P.E."/>
            <person name="Teshima H."/>
            <person name="Gibbons H.S."/>
            <person name="Palacios G.F."/>
            <person name="Rosenzweig C.N."/>
            <person name="Redden C.L."/>
            <person name="Xu Y."/>
            <person name="Minogue T.D."/>
            <person name="Chain P.S."/>
        </authorList>
    </citation>
    <scope>NUCLEOTIDE SEQUENCE [LARGE SCALE GENOMIC DNA]</scope>
    <source>
        <strain evidence="2 3">ATCC BAA-463</strain>
    </source>
</reference>
<dbReference type="InterPro" id="IPR036895">
    <property type="entry name" value="Uracil-DNA_glycosylase-like_sf"/>
</dbReference>
<organism evidence="2 3">
    <name type="scientific">Paraburkholderia fungorum</name>
    <dbReference type="NCBI Taxonomy" id="134537"/>
    <lineage>
        <taxon>Bacteria</taxon>
        <taxon>Pseudomonadati</taxon>
        <taxon>Pseudomonadota</taxon>
        <taxon>Betaproteobacteria</taxon>
        <taxon>Burkholderiales</taxon>
        <taxon>Burkholderiaceae</taxon>
        <taxon>Paraburkholderia</taxon>
    </lineage>
</organism>
<dbReference type="KEGG" id="bfn:OI25_7898"/>
<dbReference type="InterPro" id="IPR005122">
    <property type="entry name" value="Uracil-DNA_glycosylase-like"/>
</dbReference>
<accession>A0AAU8T724</accession>
<dbReference type="EMBL" id="CP010024">
    <property type="protein sequence ID" value="AJZ56061.1"/>
    <property type="molecule type" value="Genomic_DNA"/>
</dbReference>
<dbReference type="Gene3D" id="3.40.470.10">
    <property type="entry name" value="Uracil-DNA glycosylase-like domain"/>
    <property type="match status" value="1"/>
</dbReference>
<evidence type="ECO:0000313" key="3">
    <source>
        <dbReference type="Proteomes" id="UP000032614"/>
    </source>
</evidence>
<dbReference type="SUPFAM" id="SSF52141">
    <property type="entry name" value="Uracil-DNA glycosylase-like"/>
    <property type="match status" value="1"/>
</dbReference>
<dbReference type="Proteomes" id="UP000032614">
    <property type="component" value="Plasmid pBIL"/>
</dbReference>
<geneLocation type="plasmid" evidence="2 3">
    <name>pBIL</name>
</geneLocation>
<dbReference type="AlphaFoldDB" id="A0AAU8T724"/>